<organism evidence="8 9">
    <name type="scientific">Methylocystis heyeri</name>
    <dbReference type="NCBI Taxonomy" id="391905"/>
    <lineage>
        <taxon>Bacteria</taxon>
        <taxon>Pseudomonadati</taxon>
        <taxon>Pseudomonadota</taxon>
        <taxon>Alphaproteobacteria</taxon>
        <taxon>Hyphomicrobiales</taxon>
        <taxon>Methylocystaceae</taxon>
        <taxon>Methylocystis</taxon>
    </lineage>
</organism>
<proteinExistence type="predicted"/>
<evidence type="ECO:0000313" key="8">
    <source>
        <dbReference type="EMBL" id="QGM44381.1"/>
    </source>
</evidence>
<keyword evidence="3" id="KW-1003">Cell membrane</keyword>
<evidence type="ECO:0000256" key="2">
    <source>
        <dbReference type="ARBA" id="ARBA00022448"/>
    </source>
</evidence>
<dbReference type="PANTHER" id="PTHR30509">
    <property type="entry name" value="P-HYDROXYBENZOIC ACID EFFLUX PUMP SUBUNIT-RELATED"/>
    <property type="match status" value="1"/>
</dbReference>
<feature type="transmembrane region" description="Helical" evidence="7">
    <location>
        <begin position="513"/>
        <end position="535"/>
    </location>
</feature>
<keyword evidence="6 7" id="KW-0472">Membrane</keyword>
<feature type="transmembrane region" description="Helical" evidence="7">
    <location>
        <begin position="438"/>
        <end position="457"/>
    </location>
</feature>
<protein>
    <submittedName>
        <fullName evidence="8">FUSC family protein</fullName>
    </submittedName>
</protein>
<evidence type="ECO:0000256" key="4">
    <source>
        <dbReference type="ARBA" id="ARBA00022692"/>
    </source>
</evidence>
<dbReference type="AlphaFoldDB" id="A0A6B8KBI2"/>
<evidence type="ECO:0000256" key="1">
    <source>
        <dbReference type="ARBA" id="ARBA00004651"/>
    </source>
</evidence>
<sequence>MTTWSFLKNQQAEDTVRRSLPPFEVSAVPPRIEHWLFSFKAFLAGMLALAIAFWLDLPRPYWALATVYIASQPLTGATRSKAFFRVIGTLAGAAMAVVLIPNLVNAPPVLVLAVALWCALCLYFSILDRSPRGYAFMLAGYTTAIIGFPAVESPAQIFDLALSRTEEILVGIFCASLISSLVFPRSVGPVVAENVALWLEDARTAAQDAARRVDPDARQAHWLRLAADTAKIENVAAHLPFETTSERDILPLVQRLVPRVLMTLPEISAIGDLMAEVEALGGPSPKMASLIEEAERALASKEADAYASTLHAADAFVAEFGPILSWRVLAELSLAMRLRDLMALISDQDALARALAGEAASESPRLNFRMEASADRVRYEEHGRALGAAATLFIALVLCCSYWILTSWPDGAAAAMMAAVAASLFATQDDPAPPMAKFAFWSAVGVAVSGVYVFAVLPNVHSFETLALALAPALLLFGLLIAEPRTFVIGVALGIIMPTTMALQRAYDVDAEAFLNTGFAIVAGMTLATVTTAILRRAGAKRRAEQFLHANERSLAVVADVGNRRDDAHVMGLMFDRLSLLAPIVEGTDEELPEAMRQLRAGLNMVEARRARAPLTDRRRRRLDAALLRLQRNYRRHVSPGVKSLEALNRAIAALRPDDDDDRPALLALSSLRRCLFPEAAPALLNSLERNIVSGN</sequence>
<feature type="transmembrane region" description="Helical" evidence="7">
    <location>
        <begin position="463"/>
        <end position="482"/>
    </location>
</feature>
<dbReference type="Proteomes" id="UP000309061">
    <property type="component" value="Chromosome"/>
</dbReference>
<dbReference type="OrthoDB" id="9807111at2"/>
<evidence type="ECO:0000256" key="5">
    <source>
        <dbReference type="ARBA" id="ARBA00022989"/>
    </source>
</evidence>
<feature type="transmembrane region" description="Helical" evidence="7">
    <location>
        <begin position="35"/>
        <end position="55"/>
    </location>
</feature>
<dbReference type="InterPro" id="IPR006726">
    <property type="entry name" value="PHBA_efflux_AaeB/fusaric-R"/>
</dbReference>
<gene>
    <name evidence="8" type="ORF">H2LOC_000960</name>
</gene>
<feature type="transmembrane region" description="Helical" evidence="7">
    <location>
        <begin position="385"/>
        <end position="405"/>
    </location>
</feature>
<accession>A0A6B8KBI2</accession>
<dbReference type="Pfam" id="PF04632">
    <property type="entry name" value="FUSC"/>
    <property type="match status" value="1"/>
</dbReference>
<dbReference type="GO" id="GO:0005886">
    <property type="term" value="C:plasma membrane"/>
    <property type="evidence" value="ECO:0007669"/>
    <property type="project" value="UniProtKB-SubCell"/>
</dbReference>
<keyword evidence="4 7" id="KW-0812">Transmembrane</keyword>
<comment type="subcellular location">
    <subcellularLocation>
        <location evidence="1">Cell membrane</location>
        <topology evidence="1">Multi-pass membrane protein</topology>
    </subcellularLocation>
</comment>
<keyword evidence="9" id="KW-1185">Reference proteome</keyword>
<feature type="transmembrane region" description="Helical" evidence="7">
    <location>
        <begin position="109"/>
        <end position="127"/>
    </location>
</feature>
<name>A0A6B8KBI2_9HYPH</name>
<dbReference type="PANTHER" id="PTHR30509:SF9">
    <property type="entry name" value="MULTIDRUG RESISTANCE PROTEIN MDTO"/>
    <property type="match status" value="1"/>
</dbReference>
<feature type="transmembrane region" description="Helical" evidence="7">
    <location>
        <begin position="82"/>
        <end position="103"/>
    </location>
</feature>
<reference evidence="8 9" key="1">
    <citation type="submission" date="2019-11" db="EMBL/GenBank/DDBJ databases">
        <title>The genome sequence of Methylocystis heyeri.</title>
        <authorList>
            <person name="Oshkin I.Y."/>
            <person name="Miroshnikov K."/>
            <person name="Dedysh S.N."/>
        </authorList>
    </citation>
    <scope>NUCLEOTIDE SEQUENCE [LARGE SCALE GENOMIC DNA]</scope>
    <source>
        <strain evidence="8 9">H2</strain>
    </source>
</reference>
<dbReference type="GO" id="GO:0022857">
    <property type="term" value="F:transmembrane transporter activity"/>
    <property type="evidence" value="ECO:0007669"/>
    <property type="project" value="InterPro"/>
</dbReference>
<dbReference type="KEGG" id="mhey:H2LOC_000960"/>
<keyword evidence="2" id="KW-0813">Transport</keyword>
<evidence type="ECO:0000256" key="6">
    <source>
        <dbReference type="ARBA" id="ARBA00023136"/>
    </source>
</evidence>
<evidence type="ECO:0000256" key="3">
    <source>
        <dbReference type="ARBA" id="ARBA00022475"/>
    </source>
</evidence>
<evidence type="ECO:0000313" key="9">
    <source>
        <dbReference type="Proteomes" id="UP000309061"/>
    </source>
</evidence>
<keyword evidence="5 7" id="KW-1133">Transmembrane helix</keyword>
<evidence type="ECO:0000256" key="7">
    <source>
        <dbReference type="SAM" id="Phobius"/>
    </source>
</evidence>
<dbReference type="EMBL" id="CP046052">
    <property type="protein sequence ID" value="QGM44381.1"/>
    <property type="molecule type" value="Genomic_DNA"/>
</dbReference>